<evidence type="ECO:0000313" key="2">
    <source>
        <dbReference type="EMBL" id="NYF88237.1"/>
    </source>
</evidence>
<feature type="region of interest" description="Disordered" evidence="1">
    <location>
        <begin position="38"/>
        <end position="67"/>
    </location>
</feature>
<dbReference type="EMBL" id="JACCCU010000001">
    <property type="protein sequence ID" value="NYF88237.1"/>
    <property type="molecule type" value="Genomic_DNA"/>
</dbReference>
<accession>A0A852V9Z9</accession>
<organism evidence="2 3">
    <name type="scientific">Tunturiibacter lichenicola</name>
    <dbReference type="NCBI Taxonomy" id="2051959"/>
    <lineage>
        <taxon>Bacteria</taxon>
        <taxon>Pseudomonadati</taxon>
        <taxon>Acidobacteriota</taxon>
        <taxon>Terriglobia</taxon>
        <taxon>Terriglobales</taxon>
        <taxon>Acidobacteriaceae</taxon>
        <taxon>Tunturiibacter</taxon>
    </lineage>
</organism>
<comment type="caution">
    <text evidence="2">The sequence shown here is derived from an EMBL/GenBank/DDBJ whole genome shotgun (WGS) entry which is preliminary data.</text>
</comment>
<proteinExistence type="predicted"/>
<protein>
    <submittedName>
        <fullName evidence="2">Uncharacterized protein</fullName>
    </submittedName>
</protein>
<dbReference type="AlphaFoldDB" id="A0A852V9Z9"/>
<name>A0A852V9Z9_9BACT</name>
<sequence length="84" mass="9737">MASSIAILEQRQIRGSFTSFRMTIVRFDGLMLRRGKHDTKQIPPLRCGMTTKKSKDKAKERKRLKESKARDDARAFFVSMMVTD</sequence>
<gene>
    <name evidence="2" type="ORF">HDF08_000304</name>
</gene>
<feature type="compositionally biased region" description="Basic residues" evidence="1">
    <location>
        <begin position="52"/>
        <end position="65"/>
    </location>
</feature>
<dbReference type="Proteomes" id="UP000564385">
    <property type="component" value="Unassembled WGS sequence"/>
</dbReference>
<evidence type="ECO:0000256" key="1">
    <source>
        <dbReference type="SAM" id="MobiDB-lite"/>
    </source>
</evidence>
<reference evidence="2 3" key="1">
    <citation type="submission" date="2020-07" db="EMBL/GenBank/DDBJ databases">
        <title>Genomic Encyclopedia of Type Strains, Phase IV (KMG-V): Genome sequencing to study the core and pangenomes of soil and plant-associated prokaryotes.</title>
        <authorList>
            <person name="Whitman W."/>
        </authorList>
    </citation>
    <scope>NUCLEOTIDE SEQUENCE [LARGE SCALE GENOMIC DNA]</scope>
    <source>
        <strain evidence="2 3">M8UP22</strain>
    </source>
</reference>
<evidence type="ECO:0000313" key="3">
    <source>
        <dbReference type="Proteomes" id="UP000564385"/>
    </source>
</evidence>